<dbReference type="InterPro" id="IPR007998">
    <property type="entry name" value="DUF719"/>
</dbReference>
<dbReference type="Proteomes" id="UP001177023">
    <property type="component" value="Unassembled WGS sequence"/>
</dbReference>
<keyword evidence="5" id="KW-1185">Reference proteome</keyword>
<organism evidence="4 5">
    <name type="scientific">Mesorhabditis spiculigera</name>
    <dbReference type="NCBI Taxonomy" id="96644"/>
    <lineage>
        <taxon>Eukaryota</taxon>
        <taxon>Metazoa</taxon>
        <taxon>Ecdysozoa</taxon>
        <taxon>Nematoda</taxon>
        <taxon>Chromadorea</taxon>
        <taxon>Rhabditida</taxon>
        <taxon>Rhabditina</taxon>
        <taxon>Rhabditomorpha</taxon>
        <taxon>Rhabditoidea</taxon>
        <taxon>Rhabditidae</taxon>
        <taxon>Mesorhabditinae</taxon>
        <taxon>Mesorhabditis</taxon>
    </lineage>
</organism>
<evidence type="ECO:0000313" key="5">
    <source>
        <dbReference type="Proteomes" id="UP001177023"/>
    </source>
</evidence>
<feature type="compositionally biased region" description="Acidic residues" evidence="3">
    <location>
        <begin position="141"/>
        <end position="158"/>
    </location>
</feature>
<feature type="compositionally biased region" description="Low complexity" evidence="3">
    <location>
        <begin position="119"/>
        <end position="131"/>
    </location>
</feature>
<evidence type="ECO:0000256" key="1">
    <source>
        <dbReference type="ARBA" id="ARBA00006903"/>
    </source>
</evidence>
<feature type="compositionally biased region" description="Basic and acidic residues" evidence="3">
    <location>
        <begin position="194"/>
        <end position="210"/>
    </location>
</feature>
<gene>
    <name evidence="4" type="ORF">MSPICULIGERA_LOCUS14251</name>
</gene>
<reference evidence="4" key="1">
    <citation type="submission" date="2023-06" db="EMBL/GenBank/DDBJ databases">
        <authorList>
            <person name="Delattre M."/>
        </authorList>
    </citation>
    <scope>NUCLEOTIDE SEQUENCE</scope>
    <source>
        <strain evidence="4">AF72</strain>
    </source>
</reference>
<evidence type="ECO:0000256" key="2">
    <source>
        <dbReference type="ARBA" id="ARBA00022553"/>
    </source>
</evidence>
<evidence type="ECO:0000313" key="4">
    <source>
        <dbReference type="EMBL" id="CAJ0575951.1"/>
    </source>
</evidence>
<protein>
    <submittedName>
        <fullName evidence="4">Uncharacterized protein</fullName>
    </submittedName>
</protein>
<evidence type="ECO:0000256" key="3">
    <source>
        <dbReference type="SAM" id="MobiDB-lite"/>
    </source>
</evidence>
<comment type="similarity">
    <text evidence="1">Belongs to the FAM114 family.</text>
</comment>
<proteinExistence type="inferred from homology"/>
<feature type="compositionally biased region" description="Basic and acidic residues" evidence="3">
    <location>
        <begin position="159"/>
        <end position="172"/>
    </location>
</feature>
<feature type="region of interest" description="Disordered" evidence="3">
    <location>
        <begin position="78"/>
        <end position="219"/>
    </location>
</feature>
<feature type="compositionally biased region" description="Basic and acidic residues" evidence="3">
    <location>
        <begin position="35"/>
        <end position="66"/>
    </location>
</feature>
<feature type="region of interest" description="Disordered" evidence="3">
    <location>
        <begin position="1"/>
        <end position="66"/>
    </location>
</feature>
<name>A0AA36CVA3_9BILA</name>
<feature type="region of interest" description="Disordered" evidence="3">
    <location>
        <begin position="256"/>
        <end position="285"/>
    </location>
</feature>
<keyword evidence="2" id="KW-0597">Phosphoprotein</keyword>
<comment type="caution">
    <text evidence="4">The sequence shown here is derived from an EMBL/GenBank/DDBJ whole genome shotgun (WGS) entry which is preliminary data.</text>
</comment>
<dbReference type="EMBL" id="CATQJA010002641">
    <property type="protein sequence ID" value="CAJ0575951.1"/>
    <property type="molecule type" value="Genomic_DNA"/>
</dbReference>
<dbReference type="AlphaFoldDB" id="A0AA36CVA3"/>
<sequence>MDSDEEFFSASSGDEQDFPKKEVTKPSTPPPQPKPVEKPKEEPKKTAEPVKKEVRLEGKPKVEPKMIVESVLIEENVKVEIRKGSSDESEASITINESEKESQSSEDFVVADIPQPITSSESGDSKSSSSRSAEKECSNSADDDAEATADGWEDWDSEAPEKEAKDEKKEAKNGSQRQESTEEEDTNWDWGTEGWKEEKPSEPVKEEKKGPLKLGKPAAASDPIGWGGFANVIGKSFSSAVESTFGLPSAEEFAQQASIADEKAEAEELAEKEKPPRSAFEALAEGPKPAPVPAFGLFSGLVTGGLDALEAIGKKTFETLTVKDKAGRSRLFFDQSSEEPLSDLLKRIKDEQARSQQQIRAVADRPLDFFTAIGETTAMQNIEALELLTGASGIPTNSKSVNVLLEQIIPKSLPTATDFTREFRRFLKNICSLDPSPILKMRERASKTLADAKDLEPKEAYTKSLSALVSITEAFVQLLAKVTQLRYSAGDKVPTDGFIQFCCVLKGALAEFENVSSELPAGQYFGEDVATRYMVDCQSAQELLERIFRLSVTVLCA</sequence>
<feature type="non-terminal residue" evidence="4">
    <location>
        <position position="1"/>
    </location>
</feature>
<dbReference type="Pfam" id="PF05334">
    <property type="entry name" value="DUF719"/>
    <property type="match status" value="1"/>
</dbReference>
<accession>A0AA36CVA3</accession>